<reference evidence="2" key="1">
    <citation type="submission" date="2021-05" db="EMBL/GenBank/DDBJ databases">
        <authorList>
            <person name="Alioto T."/>
            <person name="Alioto T."/>
            <person name="Gomez Garrido J."/>
        </authorList>
    </citation>
    <scope>NUCLEOTIDE SEQUENCE</scope>
</reference>
<feature type="chain" id="PRO_5034004255" evidence="1">
    <location>
        <begin position="20"/>
        <end position="104"/>
    </location>
</feature>
<dbReference type="EMBL" id="HBUF01311925">
    <property type="protein sequence ID" value="CAG6693343.1"/>
    <property type="molecule type" value="Transcribed_RNA"/>
</dbReference>
<accession>A0A8D8XDN7</accession>
<organism evidence="2">
    <name type="scientific">Cacopsylla melanoneura</name>
    <dbReference type="NCBI Taxonomy" id="428564"/>
    <lineage>
        <taxon>Eukaryota</taxon>
        <taxon>Metazoa</taxon>
        <taxon>Ecdysozoa</taxon>
        <taxon>Arthropoda</taxon>
        <taxon>Hexapoda</taxon>
        <taxon>Insecta</taxon>
        <taxon>Pterygota</taxon>
        <taxon>Neoptera</taxon>
        <taxon>Paraneoptera</taxon>
        <taxon>Hemiptera</taxon>
        <taxon>Sternorrhyncha</taxon>
        <taxon>Psylloidea</taxon>
        <taxon>Psyllidae</taxon>
        <taxon>Psyllinae</taxon>
        <taxon>Cacopsylla</taxon>
    </lineage>
</organism>
<protein>
    <submittedName>
        <fullName evidence="2">Uncharacterized protein</fullName>
    </submittedName>
</protein>
<evidence type="ECO:0000256" key="1">
    <source>
        <dbReference type="SAM" id="SignalP"/>
    </source>
</evidence>
<evidence type="ECO:0000313" key="2">
    <source>
        <dbReference type="EMBL" id="CAG6693343.1"/>
    </source>
</evidence>
<name>A0A8D8XDN7_9HEMI</name>
<proteinExistence type="predicted"/>
<sequence>MSLLTVLSVLTLLTKSVVCSPVALSDYKDEFGRTHSMDFKMYYRLFIPILERAFYPMYINMDEDHSHNELLDEYEEPRGPEFRPSFAKLHIVAHNFSGFDEAEV</sequence>
<dbReference type="AlphaFoldDB" id="A0A8D8XDN7"/>
<keyword evidence="1" id="KW-0732">Signal</keyword>
<feature type="signal peptide" evidence="1">
    <location>
        <begin position="1"/>
        <end position="19"/>
    </location>
</feature>